<keyword evidence="2" id="KW-1185">Reference proteome</keyword>
<dbReference type="RefSeq" id="WP_235292455.1">
    <property type="nucleotide sequence ID" value="NZ_BSOH01000001.1"/>
</dbReference>
<protein>
    <recommendedName>
        <fullName evidence="3">DUF1572 domain-containing protein</fullName>
    </recommendedName>
</protein>
<evidence type="ECO:0000313" key="2">
    <source>
        <dbReference type="Proteomes" id="UP001156666"/>
    </source>
</evidence>
<proteinExistence type="predicted"/>
<reference evidence="1" key="1">
    <citation type="journal article" date="2014" name="Int. J. Syst. Evol. Microbiol.">
        <title>Complete genome sequence of Corynebacterium casei LMG S-19264T (=DSM 44701T), isolated from a smear-ripened cheese.</title>
        <authorList>
            <consortium name="US DOE Joint Genome Institute (JGI-PGF)"/>
            <person name="Walter F."/>
            <person name="Albersmeier A."/>
            <person name="Kalinowski J."/>
            <person name="Ruckert C."/>
        </authorList>
    </citation>
    <scope>NUCLEOTIDE SEQUENCE</scope>
    <source>
        <strain evidence="1">NBRC 108769</strain>
    </source>
</reference>
<dbReference type="AlphaFoldDB" id="A0AA37SJ00"/>
<dbReference type="InterPro" id="IPR011466">
    <property type="entry name" value="DUF1572"/>
</dbReference>
<comment type="caution">
    <text evidence="1">The sequence shown here is derived from an EMBL/GenBank/DDBJ whole genome shotgun (WGS) entry which is preliminary data.</text>
</comment>
<dbReference type="EMBL" id="BSOH01000001">
    <property type="protein sequence ID" value="GLR15563.1"/>
    <property type="molecule type" value="Genomic_DNA"/>
</dbReference>
<gene>
    <name evidence="1" type="ORF">GCM10007940_01780</name>
</gene>
<dbReference type="Proteomes" id="UP001156666">
    <property type="component" value="Unassembled WGS sequence"/>
</dbReference>
<dbReference type="Pfam" id="PF07609">
    <property type="entry name" value="DUF1572"/>
    <property type="match status" value="1"/>
</dbReference>
<evidence type="ECO:0008006" key="3">
    <source>
        <dbReference type="Google" id="ProtNLM"/>
    </source>
</evidence>
<sequence length="189" mass="22142">MKNDMENNYLSSIKKQFAYYKLLGDRTFEQLSDEDLFKPLGEDVNSIAIIVNHLSGNMKSRFTDFLTSDGEKEWRNRDEEFLDLIKNRKQLLKYWEDGWKIVFEAIDQIQDLNTIVYIRNQGHTVTEALNRQMAHYAYHVGQIVLVGKFYSGHNWKSLTIPKGDSKAFNKAKFDKEKSRGHFTDDFLGS</sequence>
<accession>A0AA37SJ00</accession>
<dbReference type="Gene3D" id="1.20.120.450">
    <property type="entry name" value="dinb family like domain"/>
    <property type="match status" value="1"/>
</dbReference>
<name>A0AA37SJ00_9BACT</name>
<reference evidence="1" key="2">
    <citation type="submission" date="2023-01" db="EMBL/GenBank/DDBJ databases">
        <title>Draft genome sequence of Portibacter lacus strain NBRC 108769.</title>
        <authorList>
            <person name="Sun Q."/>
            <person name="Mori K."/>
        </authorList>
    </citation>
    <scope>NUCLEOTIDE SEQUENCE</scope>
    <source>
        <strain evidence="1">NBRC 108769</strain>
    </source>
</reference>
<dbReference type="InterPro" id="IPR034660">
    <property type="entry name" value="DinB/YfiT-like"/>
</dbReference>
<evidence type="ECO:0000313" key="1">
    <source>
        <dbReference type="EMBL" id="GLR15563.1"/>
    </source>
</evidence>
<organism evidence="1 2">
    <name type="scientific">Portibacter lacus</name>
    <dbReference type="NCBI Taxonomy" id="1099794"/>
    <lineage>
        <taxon>Bacteria</taxon>
        <taxon>Pseudomonadati</taxon>
        <taxon>Bacteroidota</taxon>
        <taxon>Saprospiria</taxon>
        <taxon>Saprospirales</taxon>
        <taxon>Haliscomenobacteraceae</taxon>
        <taxon>Portibacter</taxon>
    </lineage>
</organism>
<dbReference type="SUPFAM" id="SSF109854">
    <property type="entry name" value="DinB/YfiT-like putative metalloenzymes"/>
    <property type="match status" value="1"/>
</dbReference>